<evidence type="ECO:0000313" key="3">
    <source>
        <dbReference type="Proteomes" id="UP001153069"/>
    </source>
</evidence>
<reference evidence="2" key="1">
    <citation type="submission" date="2020-06" db="EMBL/GenBank/DDBJ databases">
        <authorList>
            <consortium name="Plant Systems Biology data submission"/>
        </authorList>
    </citation>
    <scope>NUCLEOTIDE SEQUENCE</scope>
    <source>
        <strain evidence="2">D6</strain>
    </source>
</reference>
<dbReference type="OrthoDB" id="49123at2759"/>
<comment type="caution">
    <text evidence="2">The sequence shown here is derived from an EMBL/GenBank/DDBJ whole genome shotgun (WGS) entry which is preliminary data.</text>
</comment>
<protein>
    <submittedName>
        <fullName evidence="2">Uncharacterized protein</fullName>
    </submittedName>
</protein>
<sequence>MSGRRVPGRGPGRGMDRKSSFARSFFSSGEGENGEEAQLDDSVPVPRSRPLGRLASRRNLSIAKRPSMMSAPSQRGIEATRSGDSLSSAAASLASAGGGAAGKLSSPVAVAAAPPRNAEENWLRQSMLRSSGAASGGGGAIGFDMNAIDAALKEDEALEAGFDDEEVLEQYRIMAQHEATLRVKANTGFDMADYEKRRKVQGNENKDKKELYGGGKKPKLGLPPPQHVLSSLNSNHNGNSHSHSGVGGFSAPPSIPLSQKGGYGFTNGSSSACISDNYMTFLEEQHTKAQSLPELSQGEIVRNTQTAEGEHVVRCWGCRLNLRVNYVATLVQCPECKTVSQARKRA</sequence>
<organism evidence="2 3">
    <name type="scientific">Seminavis robusta</name>
    <dbReference type="NCBI Taxonomy" id="568900"/>
    <lineage>
        <taxon>Eukaryota</taxon>
        <taxon>Sar</taxon>
        <taxon>Stramenopiles</taxon>
        <taxon>Ochrophyta</taxon>
        <taxon>Bacillariophyta</taxon>
        <taxon>Bacillariophyceae</taxon>
        <taxon>Bacillariophycidae</taxon>
        <taxon>Naviculales</taxon>
        <taxon>Naviculaceae</taxon>
        <taxon>Seminavis</taxon>
    </lineage>
</organism>
<accession>A0A9N8HSF3</accession>
<evidence type="ECO:0000313" key="2">
    <source>
        <dbReference type="EMBL" id="CAB9521083.1"/>
    </source>
</evidence>
<proteinExistence type="predicted"/>
<name>A0A9N8HSF3_9STRA</name>
<feature type="compositionally biased region" description="Low complexity" evidence="1">
    <location>
        <begin position="21"/>
        <end position="30"/>
    </location>
</feature>
<gene>
    <name evidence="2" type="ORF">SEMRO_1162_G247880.1</name>
</gene>
<dbReference type="EMBL" id="CAICTM010001160">
    <property type="protein sequence ID" value="CAB9521083.1"/>
    <property type="molecule type" value="Genomic_DNA"/>
</dbReference>
<evidence type="ECO:0000256" key="1">
    <source>
        <dbReference type="SAM" id="MobiDB-lite"/>
    </source>
</evidence>
<dbReference type="AlphaFoldDB" id="A0A9N8HSF3"/>
<keyword evidence="3" id="KW-1185">Reference proteome</keyword>
<feature type="region of interest" description="Disordered" evidence="1">
    <location>
        <begin position="194"/>
        <end position="223"/>
    </location>
</feature>
<dbReference type="Proteomes" id="UP001153069">
    <property type="component" value="Unassembled WGS sequence"/>
</dbReference>
<feature type="region of interest" description="Disordered" evidence="1">
    <location>
        <begin position="1"/>
        <end position="83"/>
    </location>
</feature>